<dbReference type="Pfam" id="PF03007">
    <property type="entry name" value="WS_DGAT_cat"/>
    <property type="match status" value="1"/>
</dbReference>
<keyword evidence="3" id="KW-1185">Reference proteome</keyword>
<dbReference type="SUPFAM" id="SSF52777">
    <property type="entry name" value="CoA-dependent acyltransferases"/>
    <property type="match status" value="1"/>
</dbReference>
<dbReference type="GO" id="GO:0004144">
    <property type="term" value="F:diacylglycerol O-acyltransferase activity"/>
    <property type="evidence" value="ECO:0007669"/>
    <property type="project" value="InterPro"/>
</dbReference>
<sequence>MFLGWEERDPGRSDVSGIAHFEGAPPRVEDLRAWLAGFVDVLPGLTCRLTGSSRRARWVHDPHFDLARHVVEVEVPRDTPLEAVAASVLDRPLERDRPDWDLSLIHGYEPGCYSLCYRVHHCCQDGGAASHTLRTVLTGATPTGTSRPEPLPGRAVRAAGLMGRLLGEIAGTSVAGATAATPLSGRRRLLYAHVDRARLRRVAQPLGGGPNEAHLAALTGMLHRWSAASGVRLHRPALFLAVDARRPDDPPSWGNRVLALRLPLLGASSSPRERLVDLIARGAAAQGHRAAARDLVRWLPGRLCGWLLGRQLHPRHVIGGSTTLLFTPGAGLDPKFVAFHPALPPGHLFVAALLVHGTSAQLCLVVDEALPLGERMADFYLQALAHLETPAPPVIPTQPPRAEPIHP</sequence>
<evidence type="ECO:0000313" key="2">
    <source>
        <dbReference type="EMBL" id="GCD93177.1"/>
    </source>
</evidence>
<dbReference type="GO" id="GO:0019432">
    <property type="term" value="P:triglyceride biosynthetic process"/>
    <property type="evidence" value="ECO:0007669"/>
    <property type="project" value="UniProtKB-UniPathway"/>
</dbReference>
<evidence type="ECO:0000313" key="3">
    <source>
        <dbReference type="Proteomes" id="UP000286931"/>
    </source>
</evidence>
<gene>
    <name evidence="2" type="ORF">EHYA_00820</name>
</gene>
<accession>A0A401YF32</accession>
<dbReference type="InterPro" id="IPR004255">
    <property type="entry name" value="O-acyltransferase_WSD1_N"/>
</dbReference>
<dbReference type="Proteomes" id="UP000286931">
    <property type="component" value="Unassembled WGS sequence"/>
</dbReference>
<feature type="domain" description="O-acyltransferase WSD1-like N-terminal" evidence="1">
    <location>
        <begin position="49"/>
        <end position="147"/>
    </location>
</feature>
<evidence type="ECO:0000259" key="1">
    <source>
        <dbReference type="Pfam" id="PF03007"/>
    </source>
</evidence>
<organism evidence="2 3">
    <name type="scientific">Embleya hyalina</name>
    <dbReference type="NCBI Taxonomy" id="516124"/>
    <lineage>
        <taxon>Bacteria</taxon>
        <taxon>Bacillati</taxon>
        <taxon>Actinomycetota</taxon>
        <taxon>Actinomycetes</taxon>
        <taxon>Kitasatosporales</taxon>
        <taxon>Streptomycetaceae</taxon>
        <taxon>Embleya</taxon>
    </lineage>
</organism>
<proteinExistence type="predicted"/>
<dbReference type="AlphaFoldDB" id="A0A401YF32"/>
<dbReference type="EMBL" id="BIFH01000013">
    <property type="protein sequence ID" value="GCD93177.1"/>
    <property type="molecule type" value="Genomic_DNA"/>
</dbReference>
<reference evidence="2 3" key="1">
    <citation type="submission" date="2018-12" db="EMBL/GenBank/DDBJ databases">
        <title>Draft genome sequence of Embleya hyalina NBRC 13850T.</title>
        <authorList>
            <person name="Komaki H."/>
            <person name="Hosoyama A."/>
            <person name="Kimura A."/>
            <person name="Ichikawa N."/>
            <person name="Tamura T."/>
        </authorList>
    </citation>
    <scope>NUCLEOTIDE SEQUENCE [LARGE SCALE GENOMIC DNA]</scope>
    <source>
        <strain evidence="2 3">NBRC 13850</strain>
    </source>
</reference>
<protein>
    <recommendedName>
        <fullName evidence="1">O-acyltransferase WSD1-like N-terminal domain-containing protein</fullName>
    </recommendedName>
</protein>
<dbReference type="UniPathway" id="UPA00282"/>
<name>A0A401YF32_9ACTN</name>
<comment type="caution">
    <text evidence="2">The sequence shown here is derived from an EMBL/GenBank/DDBJ whole genome shotgun (WGS) entry which is preliminary data.</text>
</comment>